<dbReference type="SUPFAM" id="SSF53448">
    <property type="entry name" value="Nucleotide-diphospho-sugar transferases"/>
    <property type="match status" value="1"/>
</dbReference>
<dbReference type="Proteomes" id="UP000231503">
    <property type="component" value="Unassembled WGS sequence"/>
</dbReference>
<protein>
    <recommendedName>
        <fullName evidence="1">Glycosyltransferase 2-like domain-containing protein</fullName>
    </recommendedName>
</protein>
<organism evidence="2 3">
    <name type="scientific">Candidatus Niyogibacteria bacterium CG10_big_fil_rev_8_21_14_0_10_46_36</name>
    <dbReference type="NCBI Taxonomy" id="1974726"/>
    <lineage>
        <taxon>Bacteria</taxon>
        <taxon>Candidatus Niyogiibacteriota</taxon>
    </lineage>
</organism>
<reference evidence="3" key="1">
    <citation type="submission" date="2017-09" db="EMBL/GenBank/DDBJ databases">
        <title>Depth-based differentiation of microbial function through sediment-hosted aquifers and enrichment of novel symbionts in the deep terrestrial subsurface.</title>
        <authorList>
            <person name="Probst A.J."/>
            <person name="Ladd B."/>
            <person name="Jarett J.K."/>
            <person name="Geller-Mcgrath D.E."/>
            <person name="Sieber C.M.K."/>
            <person name="Emerson J.B."/>
            <person name="Anantharaman K."/>
            <person name="Thomas B.C."/>
            <person name="Malmstrom R."/>
            <person name="Stieglmeier M."/>
            <person name="Klingl A."/>
            <person name="Woyke T."/>
            <person name="Ryan C.M."/>
            <person name="Banfield J.F."/>
        </authorList>
    </citation>
    <scope>NUCLEOTIDE SEQUENCE [LARGE SCALE GENOMIC DNA]</scope>
</reference>
<evidence type="ECO:0000313" key="2">
    <source>
        <dbReference type="EMBL" id="PIR69951.1"/>
    </source>
</evidence>
<dbReference type="PANTHER" id="PTHR43685">
    <property type="entry name" value="GLYCOSYLTRANSFERASE"/>
    <property type="match status" value="1"/>
</dbReference>
<proteinExistence type="predicted"/>
<sequence length="293" mass="33346">MRIGTQQEMNTFFTFDSIPRKRMSFILITKNNASELEYAIQRAKEFITDADELLVIDGASNDNTKEVIKKHHQDIHIFLSEEDVCGAHATNKGVLLAQGKYTLLLSGDSVINKNALEQAIAVMDGNPAIDVLVCGGFSWYGRRAIPFYVPPGVRYGSRPEDPFRHKACGSGTIVRRSSFAKIGLHPVGWAADIAFIAQSIARGGVVKFLRVRLFEHTIDEASTTQKHAKRHAQHRLEAAREHCSFSFYVRYRIKEYAQRFSIFRCGRVYWNRFLKKIKGQPFKRQYIWDGGLS</sequence>
<dbReference type="AlphaFoldDB" id="A0A2H0TEI0"/>
<dbReference type="InterPro" id="IPR029044">
    <property type="entry name" value="Nucleotide-diphossugar_trans"/>
</dbReference>
<dbReference type="Gene3D" id="3.90.550.10">
    <property type="entry name" value="Spore Coat Polysaccharide Biosynthesis Protein SpsA, Chain A"/>
    <property type="match status" value="1"/>
</dbReference>
<comment type="caution">
    <text evidence="2">The sequence shown here is derived from an EMBL/GenBank/DDBJ whole genome shotgun (WGS) entry which is preliminary data.</text>
</comment>
<dbReference type="Pfam" id="PF00535">
    <property type="entry name" value="Glycos_transf_2"/>
    <property type="match status" value="1"/>
</dbReference>
<dbReference type="PANTHER" id="PTHR43685:SF2">
    <property type="entry name" value="GLYCOSYLTRANSFERASE 2-LIKE DOMAIN-CONTAINING PROTEIN"/>
    <property type="match status" value="1"/>
</dbReference>
<gene>
    <name evidence="2" type="ORF">COU47_00775</name>
</gene>
<accession>A0A2H0TEI0</accession>
<dbReference type="InterPro" id="IPR050834">
    <property type="entry name" value="Glycosyltransf_2"/>
</dbReference>
<evidence type="ECO:0000313" key="3">
    <source>
        <dbReference type="Proteomes" id="UP000231503"/>
    </source>
</evidence>
<dbReference type="EMBL" id="PFCO01000001">
    <property type="protein sequence ID" value="PIR69951.1"/>
    <property type="molecule type" value="Genomic_DNA"/>
</dbReference>
<feature type="domain" description="Glycosyltransferase 2-like" evidence="1">
    <location>
        <begin position="24"/>
        <end position="182"/>
    </location>
</feature>
<name>A0A2H0TEI0_9BACT</name>
<dbReference type="InterPro" id="IPR001173">
    <property type="entry name" value="Glyco_trans_2-like"/>
</dbReference>
<evidence type="ECO:0000259" key="1">
    <source>
        <dbReference type="Pfam" id="PF00535"/>
    </source>
</evidence>